<dbReference type="Pfam" id="PF25156">
    <property type="entry name" value="PNGase_A_C"/>
    <property type="match status" value="1"/>
</dbReference>
<dbReference type="Proteomes" id="UP000053927">
    <property type="component" value="Unassembled WGS sequence"/>
</dbReference>
<dbReference type="eggNOG" id="ENOG502QSXK">
    <property type="taxonomic scope" value="Eukaryota"/>
</dbReference>
<keyword evidence="3" id="KW-1185">Reference proteome</keyword>
<dbReference type="Pfam" id="PF12222">
    <property type="entry name" value="PNGaseA"/>
    <property type="match status" value="1"/>
</dbReference>
<dbReference type="OMA" id="SIAHYES"/>
<dbReference type="InterPro" id="IPR021102">
    <property type="entry name" value="PNGase_A"/>
</dbReference>
<feature type="domain" description="Peptide N-acetyl-beta-D-glucosaminyl asparaginase amidase A N-terminal" evidence="1">
    <location>
        <begin position="29"/>
        <end position="350"/>
    </location>
</feature>
<accession>R7RZD3</accession>
<evidence type="ECO:0000313" key="2">
    <source>
        <dbReference type="EMBL" id="EIM80280.1"/>
    </source>
</evidence>
<protein>
    <recommendedName>
        <fullName evidence="1">Peptide N-acetyl-beta-D-glucosaminyl asparaginase amidase A N-terminal domain-containing protein</fullName>
    </recommendedName>
</protein>
<dbReference type="GeneID" id="18802148"/>
<evidence type="ECO:0000313" key="3">
    <source>
        <dbReference type="Proteomes" id="UP000053927"/>
    </source>
</evidence>
<dbReference type="EMBL" id="JH687398">
    <property type="protein sequence ID" value="EIM80280.1"/>
    <property type="molecule type" value="Genomic_DNA"/>
</dbReference>
<proteinExistence type="predicted"/>
<name>R7RZD3_STEHR</name>
<dbReference type="RefSeq" id="XP_007310424.1">
    <property type="nucleotide sequence ID" value="XM_007310362.1"/>
</dbReference>
<dbReference type="KEGG" id="shs:STEHIDRAFT_162698"/>
<sequence length="548" mass="59257">MLVLGTNYVVAALLENFQVMEPPIVPDGPSCNTTLLQYDFATSYNAPAIVSYSAPTKCGEPGSWAAVVLTWYCTSTGVQFDRLGSLYIDAIEIWRTSTPEPLDSGIFWTATKDVTQYMPLLSLSNATLMLDLGNVISGDFTASFNVTLTATYYQPTTSFPKPTTPDQIVGLSSGNETLAAYFETPPVGVTEVVIPENTASAFVEIYASGNSDEEFWYTNIVDEYLAYADPTGNASTIDIGGGPFREVQLWIDDMLAGVVFPFAVVYTGGFIVSWWRPMVAYGAFSSPTYHLDITPFLPLLTDSLPHNFSLTVSSGLPDTPVNSNWYLSGNIALVLDLSGEKTTGSIAHYESTPWVDVKGRAAKDNETVEVWVEAGRKHRVEGVVNTGSGGNKSVVFQQSLEYGNYMKFFDGGFTQTVSQSTFGTTTSSHSGSTVLSETYSFPITLFSNQTTSSNYLSGNLSHGYTRSLLSPVSGISTFIDTNQFSNGSVKLNRSSELTTGGVGTEVSGVALTEEKFEFGDSRGWAYGRNVGVFNLTLLWDETSGNLAL</sequence>
<gene>
    <name evidence="2" type="ORF">STEHIDRAFT_162698</name>
</gene>
<dbReference type="PANTHER" id="PTHR31104">
    <property type="entry name" value="PEPTIDE-N4-(N-ACETYL-BETA-GLUCOSAMINYL)ASPARAGINE AMIDASE A PROTEIN"/>
    <property type="match status" value="1"/>
</dbReference>
<organism evidence="2 3">
    <name type="scientific">Stereum hirsutum (strain FP-91666)</name>
    <name type="common">White-rot fungus</name>
    <dbReference type="NCBI Taxonomy" id="721885"/>
    <lineage>
        <taxon>Eukaryota</taxon>
        <taxon>Fungi</taxon>
        <taxon>Dikarya</taxon>
        <taxon>Basidiomycota</taxon>
        <taxon>Agaricomycotina</taxon>
        <taxon>Agaricomycetes</taxon>
        <taxon>Russulales</taxon>
        <taxon>Stereaceae</taxon>
        <taxon>Stereum</taxon>
    </lineage>
</organism>
<dbReference type="AlphaFoldDB" id="R7RZD3"/>
<evidence type="ECO:0000259" key="1">
    <source>
        <dbReference type="Pfam" id="PF12222"/>
    </source>
</evidence>
<reference evidence="3" key="1">
    <citation type="journal article" date="2012" name="Science">
        <title>The Paleozoic origin of enzymatic lignin decomposition reconstructed from 31 fungal genomes.</title>
        <authorList>
            <person name="Floudas D."/>
            <person name="Binder M."/>
            <person name="Riley R."/>
            <person name="Barry K."/>
            <person name="Blanchette R.A."/>
            <person name="Henrissat B."/>
            <person name="Martinez A.T."/>
            <person name="Otillar R."/>
            <person name="Spatafora J.W."/>
            <person name="Yadav J.S."/>
            <person name="Aerts A."/>
            <person name="Benoit I."/>
            <person name="Boyd A."/>
            <person name="Carlson A."/>
            <person name="Copeland A."/>
            <person name="Coutinho P.M."/>
            <person name="de Vries R.P."/>
            <person name="Ferreira P."/>
            <person name="Findley K."/>
            <person name="Foster B."/>
            <person name="Gaskell J."/>
            <person name="Glotzer D."/>
            <person name="Gorecki P."/>
            <person name="Heitman J."/>
            <person name="Hesse C."/>
            <person name="Hori C."/>
            <person name="Igarashi K."/>
            <person name="Jurgens J.A."/>
            <person name="Kallen N."/>
            <person name="Kersten P."/>
            <person name="Kohler A."/>
            <person name="Kuees U."/>
            <person name="Kumar T.K.A."/>
            <person name="Kuo A."/>
            <person name="LaButti K."/>
            <person name="Larrondo L.F."/>
            <person name="Lindquist E."/>
            <person name="Ling A."/>
            <person name="Lombard V."/>
            <person name="Lucas S."/>
            <person name="Lundell T."/>
            <person name="Martin R."/>
            <person name="McLaughlin D.J."/>
            <person name="Morgenstern I."/>
            <person name="Morin E."/>
            <person name="Murat C."/>
            <person name="Nagy L.G."/>
            <person name="Nolan M."/>
            <person name="Ohm R.A."/>
            <person name="Patyshakuliyeva A."/>
            <person name="Rokas A."/>
            <person name="Ruiz-Duenas F.J."/>
            <person name="Sabat G."/>
            <person name="Salamov A."/>
            <person name="Samejima M."/>
            <person name="Schmutz J."/>
            <person name="Slot J.C."/>
            <person name="St John F."/>
            <person name="Stenlid J."/>
            <person name="Sun H."/>
            <person name="Sun S."/>
            <person name="Syed K."/>
            <person name="Tsang A."/>
            <person name="Wiebenga A."/>
            <person name="Young D."/>
            <person name="Pisabarro A."/>
            <person name="Eastwood D.C."/>
            <person name="Martin F."/>
            <person name="Cullen D."/>
            <person name="Grigoriev I.V."/>
            <person name="Hibbett D.S."/>
        </authorList>
    </citation>
    <scope>NUCLEOTIDE SEQUENCE [LARGE SCALE GENOMIC DNA]</scope>
    <source>
        <strain evidence="3">FP-91666</strain>
    </source>
</reference>
<dbReference type="OrthoDB" id="1612078at2759"/>
<dbReference type="InterPro" id="IPR056948">
    <property type="entry name" value="PNGaseA_N"/>
</dbReference>